<keyword evidence="4" id="KW-1185">Reference proteome</keyword>
<comment type="caution">
    <text evidence="3">The sequence shown here is derived from an EMBL/GenBank/DDBJ whole genome shotgun (WGS) entry which is preliminary data.</text>
</comment>
<protein>
    <recommendedName>
        <fullName evidence="5">Anti-sigma factor</fullName>
    </recommendedName>
</protein>
<keyword evidence="1" id="KW-0175">Coiled coil</keyword>
<evidence type="ECO:0000256" key="2">
    <source>
        <dbReference type="SAM" id="Phobius"/>
    </source>
</evidence>
<evidence type="ECO:0000313" key="3">
    <source>
        <dbReference type="EMBL" id="MBC2845972.1"/>
    </source>
</evidence>
<organism evidence="3 4">
    <name type="scientific">Winogradskyella flava</name>
    <dbReference type="NCBI Taxonomy" id="1884876"/>
    <lineage>
        <taxon>Bacteria</taxon>
        <taxon>Pseudomonadati</taxon>
        <taxon>Bacteroidota</taxon>
        <taxon>Flavobacteriia</taxon>
        <taxon>Flavobacteriales</taxon>
        <taxon>Flavobacteriaceae</taxon>
        <taxon>Winogradskyella</taxon>
    </lineage>
</organism>
<accession>A0A842IS07</accession>
<sequence length="170" mass="19961">MKKDIRDLFKEEEELKILPKKHRAEFLDKLRKNSKKKSNTFFRLGIVAVAIIALTVGFNIFYSEPVEEISPMIAQIEAVEAEYLADIETEWENFITIADDEILISRFKRRLEELDNDYQDIAVLFKNDSNNIAVVESLIENLQTRLQLLKDIQEHIKILNQNNEQHENTI</sequence>
<dbReference type="EMBL" id="JACLCP010000004">
    <property type="protein sequence ID" value="MBC2845972.1"/>
    <property type="molecule type" value="Genomic_DNA"/>
</dbReference>
<keyword evidence="2" id="KW-0472">Membrane</keyword>
<feature type="transmembrane region" description="Helical" evidence="2">
    <location>
        <begin position="41"/>
        <end position="62"/>
    </location>
</feature>
<proteinExistence type="predicted"/>
<reference evidence="3" key="1">
    <citation type="submission" date="2020-08" db="EMBL/GenBank/DDBJ databases">
        <title>Winogradskyella ouciana sp. nov., isolated from the hadal seawater of the Mariana Trench.</title>
        <authorList>
            <person name="He X."/>
        </authorList>
    </citation>
    <scope>NUCLEOTIDE SEQUENCE [LARGE SCALE GENOMIC DNA]</scope>
    <source>
        <strain evidence="3">KCTC 52348</strain>
    </source>
</reference>
<feature type="coiled-coil region" evidence="1">
    <location>
        <begin position="97"/>
        <end position="169"/>
    </location>
</feature>
<dbReference type="Proteomes" id="UP000533900">
    <property type="component" value="Unassembled WGS sequence"/>
</dbReference>
<keyword evidence="2" id="KW-0812">Transmembrane</keyword>
<name>A0A842IS07_9FLAO</name>
<keyword evidence="2" id="KW-1133">Transmembrane helix</keyword>
<dbReference type="RefSeq" id="WP_185789696.1">
    <property type="nucleotide sequence ID" value="NZ_JACLCP010000004.1"/>
</dbReference>
<evidence type="ECO:0000256" key="1">
    <source>
        <dbReference type="SAM" id="Coils"/>
    </source>
</evidence>
<dbReference type="AlphaFoldDB" id="A0A842IS07"/>
<evidence type="ECO:0008006" key="5">
    <source>
        <dbReference type="Google" id="ProtNLM"/>
    </source>
</evidence>
<evidence type="ECO:0000313" key="4">
    <source>
        <dbReference type="Proteomes" id="UP000533900"/>
    </source>
</evidence>
<gene>
    <name evidence="3" type="ORF">H7F21_12775</name>
</gene>